<protein>
    <submittedName>
        <fullName evidence="1">Uncharacterized protein</fullName>
    </submittedName>
</protein>
<dbReference type="EMBL" id="JASBWS010000105">
    <property type="protein sequence ID" value="KAJ9097322.1"/>
    <property type="molecule type" value="Genomic_DNA"/>
</dbReference>
<organism evidence="1 2">
    <name type="scientific">Naganishia adeliensis</name>
    <dbReference type="NCBI Taxonomy" id="92952"/>
    <lineage>
        <taxon>Eukaryota</taxon>
        <taxon>Fungi</taxon>
        <taxon>Dikarya</taxon>
        <taxon>Basidiomycota</taxon>
        <taxon>Agaricomycotina</taxon>
        <taxon>Tremellomycetes</taxon>
        <taxon>Filobasidiales</taxon>
        <taxon>Filobasidiaceae</taxon>
        <taxon>Naganishia</taxon>
    </lineage>
</organism>
<proteinExistence type="predicted"/>
<dbReference type="Proteomes" id="UP001230649">
    <property type="component" value="Unassembled WGS sequence"/>
</dbReference>
<name>A0ACC2VFI2_9TREE</name>
<accession>A0ACC2VFI2</accession>
<sequence length="249" mass="26241">MSTPKYSNKLQGRKVVVVGGSAGIGYSVAEAALESQAHVYIASSSSDRVQGAVSKLKDTITGQSVGSVKGRSIDLTSDASVKDLVDWVSNDTEGGKENGIDHVIFTAGDSLMLGDLSQVNIDDCKGALEVRFWGALRVVKFAHPEMKDRGRYGSITITSGTVAYKPPKGWAVAAGMGGSVESVTRGLAVDLAPTRVNCILPGAVNTPMWDPMGEEGKAATFKHFESKLLTGKVGLPEEIAEGYLYLMKG</sequence>
<evidence type="ECO:0000313" key="2">
    <source>
        <dbReference type="Proteomes" id="UP001230649"/>
    </source>
</evidence>
<evidence type="ECO:0000313" key="1">
    <source>
        <dbReference type="EMBL" id="KAJ9097322.1"/>
    </source>
</evidence>
<reference evidence="1" key="1">
    <citation type="submission" date="2023-04" db="EMBL/GenBank/DDBJ databases">
        <title>Draft Genome sequencing of Naganishia species isolated from polar environments using Oxford Nanopore Technology.</title>
        <authorList>
            <person name="Leo P."/>
            <person name="Venkateswaran K."/>
        </authorList>
    </citation>
    <scope>NUCLEOTIDE SEQUENCE</scope>
    <source>
        <strain evidence="1">MNA-CCFEE 5262</strain>
    </source>
</reference>
<comment type="caution">
    <text evidence="1">The sequence shown here is derived from an EMBL/GenBank/DDBJ whole genome shotgun (WGS) entry which is preliminary data.</text>
</comment>
<gene>
    <name evidence="1" type="ORF">QFC20_006235</name>
</gene>
<keyword evidence="2" id="KW-1185">Reference proteome</keyword>